<dbReference type="SUPFAM" id="SSF48498">
    <property type="entry name" value="Tetracyclin repressor-like, C-terminal domain"/>
    <property type="match status" value="1"/>
</dbReference>
<dbReference type="PATRIC" id="fig|1227456.3.peg.463"/>
<dbReference type="GO" id="GO:0003677">
    <property type="term" value="F:DNA binding"/>
    <property type="evidence" value="ECO:0007669"/>
    <property type="project" value="UniProtKB-UniRule"/>
</dbReference>
<dbReference type="PANTHER" id="PTHR47506">
    <property type="entry name" value="TRANSCRIPTIONAL REGULATORY PROTEIN"/>
    <property type="match status" value="1"/>
</dbReference>
<organism evidence="6 7">
    <name type="scientific">Halococcus salifodinae DSM 8989</name>
    <dbReference type="NCBI Taxonomy" id="1227456"/>
    <lineage>
        <taxon>Archaea</taxon>
        <taxon>Methanobacteriati</taxon>
        <taxon>Methanobacteriota</taxon>
        <taxon>Stenosarchaea group</taxon>
        <taxon>Halobacteria</taxon>
        <taxon>Halobacteriales</taxon>
        <taxon>Halococcaceae</taxon>
        <taxon>Halococcus</taxon>
    </lineage>
</organism>
<dbReference type="Pfam" id="PF00440">
    <property type="entry name" value="TetR_N"/>
    <property type="match status" value="1"/>
</dbReference>
<protein>
    <submittedName>
        <fullName evidence="6">TetR family transcriptional regulator</fullName>
    </submittedName>
</protein>
<evidence type="ECO:0000256" key="4">
    <source>
        <dbReference type="PROSITE-ProRule" id="PRU00335"/>
    </source>
</evidence>
<evidence type="ECO:0000259" key="5">
    <source>
        <dbReference type="PROSITE" id="PS50977"/>
    </source>
</evidence>
<dbReference type="InterPro" id="IPR001647">
    <property type="entry name" value="HTH_TetR"/>
</dbReference>
<dbReference type="Proteomes" id="UP000011625">
    <property type="component" value="Unassembled WGS sequence"/>
</dbReference>
<dbReference type="InterPro" id="IPR036271">
    <property type="entry name" value="Tet_transcr_reg_TetR-rel_C_sf"/>
</dbReference>
<keyword evidence="7" id="KW-1185">Reference proteome</keyword>
<reference evidence="6 7" key="1">
    <citation type="journal article" date="2014" name="PLoS Genet.">
        <title>Phylogenetically driven sequencing of extremely halophilic archaea reveals strategies for static and dynamic osmo-response.</title>
        <authorList>
            <person name="Becker E.A."/>
            <person name="Seitzer P.M."/>
            <person name="Tritt A."/>
            <person name="Larsen D."/>
            <person name="Krusor M."/>
            <person name="Yao A.I."/>
            <person name="Wu D."/>
            <person name="Madern D."/>
            <person name="Eisen J.A."/>
            <person name="Darling A.E."/>
            <person name="Facciotti M.T."/>
        </authorList>
    </citation>
    <scope>NUCLEOTIDE SEQUENCE [LARGE SCALE GENOMIC DNA]</scope>
    <source>
        <strain evidence="6 7">DSM 8989</strain>
    </source>
</reference>
<dbReference type="SUPFAM" id="SSF46689">
    <property type="entry name" value="Homeodomain-like"/>
    <property type="match status" value="1"/>
</dbReference>
<comment type="caution">
    <text evidence="6">The sequence shown here is derived from an EMBL/GenBank/DDBJ whole genome shotgun (WGS) entry which is preliminary data.</text>
</comment>
<dbReference type="OrthoDB" id="135877at2157"/>
<evidence type="ECO:0000313" key="7">
    <source>
        <dbReference type="Proteomes" id="UP000011625"/>
    </source>
</evidence>
<evidence type="ECO:0000256" key="1">
    <source>
        <dbReference type="ARBA" id="ARBA00023015"/>
    </source>
</evidence>
<feature type="domain" description="HTH tetR-type" evidence="5">
    <location>
        <begin position="10"/>
        <end position="70"/>
    </location>
</feature>
<dbReference type="PANTHER" id="PTHR47506:SF1">
    <property type="entry name" value="HTH-TYPE TRANSCRIPTIONAL REGULATOR YJDC"/>
    <property type="match status" value="1"/>
</dbReference>
<dbReference type="AlphaFoldDB" id="M0NC70"/>
<evidence type="ECO:0000313" key="6">
    <source>
        <dbReference type="EMBL" id="EMA55542.1"/>
    </source>
</evidence>
<keyword evidence="2 4" id="KW-0238">DNA-binding</keyword>
<proteinExistence type="predicted"/>
<evidence type="ECO:0000256" key="3">
    <source>
        <dbReference type="ARBA" id="ARBA00023163"/>
    </source>
</evidence>
<keyword evidence="1" id="KW-0805">Transcription regulation</keyword>
<sequence>MKGFSDEKRDLLREELLDAGRTQFARYGIDKTTIADLTGEVDIAPSTFYQFFDSKDELYLAVLDRETERFYGRAVTPLEETDDPERAIQEFLRITFEELETNPLVEQLFTGDDYERLTRLYSDEELAEQIDRELGYLLPYVEAWQAEGTIRDGDPEAIAGTIEAAVTLAPYREEIGEDRYPAIRDTMIETIAAGLTDTMGREDDPHDRTHD</sequence>
<gene>
    <name evidence="6" type="ORF">C450_02209</name>
</gene>
<feature type="DNA-binding region" description="H-T-H motif" evidence="4">
    <location>
        <begin position="33"/>
        <end position="52"/>
    </location>
</feature>
<keyword evidence="3" id="KW-0804">Transcription</keyword>
<dbReference type="EMBL" id="AOME01000013">
    <property type="protein sequence ID" value="EMA55542.1"/>
    <property type="molecule type" value="Genomic_DNA"/>
</dbReference>
<dbReference type="PROSITE" id="PS50977">
    <property type="entry name" value="HTH_TETR_2"/>
    <property type="match status" value="1"/>
</dbReference>
<dbReference type="STRING" id="1227456.C450_02209"/>
<evidence type="ECO:0000256" key="2">
    <source>
        <dbReference type="ARBA" id="ARBA00023125"/>
    </source>
</evidence>
<dbReference type="RefSeq" id="WP_005039445.1">
    <property type="nucleotide sequence ID" value="NZ_AOME01000013.1"/>
</dbReference>
<accession>M0NC70</accession>
<dbReference type="InterPro" id="IPR009057">
    <property type="entry name" value="Homeodomain-like_sf"/>
</dbReference>
<dbReference type="Gene3D" id="1.10.357.10">
    <property type="entry name" value="Tetracycline Repressor, domain 2"/>
    <property type="match status" value="1"/>
</dbReference>
<name>M0NC70_9EURY</name>